<dbReference type="Pfam" id="PF02391">
    <property type="entry name" value="MoaE"/>
    <property type="match status" value="1"/>
</dbReference>
<dbReference type="PANTHER" id="PTHR23404">
    <property type="entry name" value="MOLYBDOPTERIN SYNTHASE RELATED"/>
    <property type="match status" value="1"/>
</dbReference>
<evidence type="ECO:0000313" key="14">
    <source>
        <dbReference type="Proteomes" id="UP000530514"/>
    </source>
</evidence>
<protein>
    <recommendedName>
        <fullName evidence="4">Molybdopterin synthase catalytic subunit</fullName>
        <ecNumber evidence="3">2.8.1.12</ecNumber>
    </recommendedName>
    <alternativeName>
        <fullName evidence="10">MPT synthase subunit 2</fullName>
    </alternativeName>
    <alternativeName>
        <fullName evidence="8">Molybdenum cofactor biosynthesis protein E</fullName>
    </alternativeName>
    <alternativeName>
        <fullName evidence="9">Molybdopterin-converting factor large subunit</fullName>
    </alternativeName>
    <alternativeName>
        <fullName evidence="11">Molybdopterin-converting factor subunit 2</fullName>
    </alternativeName>
</protein>
<evidence type="ECO:0000256" key="3">
    <source>
        <dbReference type="ARBA" id="ARBA00011950"/>
    </source>
</evidence>
<dbReference type="CDD" id="cd00756">
    <property type="entry name" value="MoaE"/>
    <property type="match status" value="1"/>
</dbReference>
<evidence type="ECO:0000256" key="12">
    <source>
        <dbReference type="ARBA" id="ARBA00049878"/>
    </source>
</evidence>
<comment type="similarity">
    <text evidence="2">Belongs to the MoaE family.</text>
</comment>
<evidence type="ECO:0000256" key="10">
    <source>
        <dbReference type="ARBA" id="ARBA00030781"/>
    </source>
</evidence>
<evidence type="ECO:0000256" key="2">
    <source>
        <dbReference type="ARBA" id="ARBA00005426"/>
    </source>
</evidence>
<evidence type="ECO:0000256" key="11">
    <source>
        <dbReference type="ARBA" id="ARBA00032474"/>
    </source>
</evidence>
<dbReference type="SUPFAM" id="SSF54690">
    <property type="entry name" value="Molybdopterin synthase subunit MoaE"/>
    <property type="match status" value="1"/>
</dbReference>
<comment type="pathway">
    <text evidence="1">Cofactor biosynthesis; molybdopterin biosynthesis.</text>
</comment>
<dbReference type="EMBL" id="JACEIP010000021">
    <property type="protein sequence ID" value="MBA4543791.1"/>
    <property type="molecule type" value="Genomic_DNA"/>
</dbReference>
<evidence type="ECO:0000313" key="13">
    <source>
        <dbReference type="EMBL" id="MBA4543791.1"/>
    </source>
</evidence>
<sequence>MKNFSVTREKIELSPLIEWVQDRNCGAITTFMGTVRELTNGKKTIFLEYEAYQEMAEKMLQKIGEETLGKFDCSKIAIVHRIGRLEIGDVAVAIAVSSPHRDASFKGCRYAIEKIKELVPIWKKEHGEDGSFWVSSQSGARGEERK</sequence>
<evidence type="ECO:0000256" key="6">
    <source>
        <dbReference type="ARBA" id="ARBA00023150"/>
    </source>
</evidence>
<dbReference type="InterPro" id="IPR036563">
    <property type="entry name" value="MoaE_sf"/>
</dbReference>
<evidence type="ECO:0000256" key="8">
    <source>
        <dbReference type="ARBA" id="ARBA00029745"/>
    </source>
</evidence>
<name>A0A7W1XBX8_9BACL</name>
<dbReference type="EC" id="2.8.1.12" evidence="3"/>
<gene>
    <name evidence="13" type="ORF">H1164_12910</name>
</gene>
<accession>A0A7W1XBX8</accession>
<keyword evidence="5" id="KW-0808">Transferase</keyword>
<dbReference type="GO" id="GO:0030366">
    <property type="term" value="F:molybdopterin synthase activity"/>
    <property type="evidence" value="ECO:0007669"/>
    <property type="project" value="UniProtKB-EC"/>
</dbReference>
<reference evidence="13 14" key="1">
    <citation type="submission" date="2020-07" db="EMBL/GenBank/DDBJ databases">
        <authorList>
            <person name="Feng H."/>
        </authorList>
    </citation>
    <scope>NUCLEOTIDE SEQUENCE [LARGE SCALE GENOMIC DNA]</scope>
    <source>
        <strain evidence="14">s-11</strain>
    </source>
</reference>
<dbReference type="GO" id="GO:0006777">
    <property type="term" value="P:Mo-molybdopterin cofactor biosynthetic process"/>
    <property type="evidence" value="ECO:0007669"/>
    <property type="project" value="UniProtKB-KW"/>
</dbReference>
<evidence type="ECO:0000256" key="9">
    <source>
        <dbReference type="ARBA" id="ARBA00030407"/>
    </source>
</evidence>
<evidence type="ECO:0000256" key="7">
    <source>
        <dbReference type="ARBA" id="ARBA00026066"/>
    </source>
</evidence>
<keyword evidence="6" id="KW-0501">Molybdenum cofactor biosynthesis</keyword>
<dbReference type="RefSeq" id="WP_033099923.1">
    <property type="nucleotide sequence ID" value="NZ_JACEIP010000021.1"/>
</dbReference>
<dbReference type="FunFam" id="3.90.1170.40:FF:000003">
    <property type="entry name" value="Molybdopterin converting factor subunit 2"/>
    <property type="match status" value="1"/>
</dbReference>
<comment type="caution">
    <text evidence="13">The sequence shown here is derived from an EMBL/GenBank/DDBJ whole genome shotgun (WGS) entry which is preliminary data.</text>
</comment>
<organism evidence="13 14">
    <name type="scientific">Thermoactinomyces daqus</name>
    <dbReference type="NCBI Taxonomy" id="1329516"/>
    <lineage>
        <taxon>Bacteria</taxon>
        <taxon>Bacillati</taxon>
        <taxon>Bacillota</taxon>
        <taxon>Bacilli</taxon>
        <taxon>Bacillales</taxon>
        <taxon>Thermoactinomycetaceae</taxon>
        <taxon>Thermoactinomyces</taxon>
    </lineage>
</organism>
<proteinExistence type="inferred from homology"/>
<dbReference type="InterPro" id="IPR003448">
    <property type="entry name" value="Mopterin_biosynth_MoaE"/>
</dbReference>
<dbReference type="OrthoDB" id="9803224at2"/>
<evidence type="ECO:0000256" key="1">
    <source>
        <dbReference type="ARBA" id="ARBA00005046"/>
    </source>
</evidence>
<dbReference type="Gene3D" id="3.90.1170.40">
    <property type="entry name" value="Molybdopterin biosynthesis MoaE subunit"/>
    <property type="match status" value="1"/>
</dbReference>
<keyword evidence="14" id="KW-1185">Reference proteome</keyword>
<dbReference type="AlphaFoldDB" id="A0A7W1XBX8"/>
<comment type="catalytic activity">
    <reaction evidence="12">
        <text>2 [molybdopterin-synthase sulfur-carrier protein]-C-terminal-Gly-aminoethanethioate + cyclic pyranopterin phosphate + H2O = molybdopterin + 2 [molybdopterin-synthase sulfur-carrier protein]-C-terminal Gly-Gly + 2 H(+)</text>
        <dbReference type="Rhea" id="RHEA:26333"/>
        <dbReference type="Rhea" id="RHEA-COMP:12202"/>
        <dbReference type="Rhea" id="RHEA-COMP:19907"/>
        <dbReference type="ChEBI" id="CHEBI:15377"/>
        <dbReference type="ChEBI" id="CHEBI:15378"/>
        <dbReference type="ChEBI" id="CHEBI:58698"/>
        <dbReference type="ChEBI" id="CHEBI:59648"/>
        <dbReference type="ChEBI" id="CHEBI:90778"/>
        <dbReference type="ChEBI" id="CHEBI:232372"/>
        <dbReference type="EC" id="2.8.1.12"/>
    </reaction>
</comment>
<comment type="subunit">
    <text evidence="7">Heterotetramer of 2 MoaD subunits and 2 MoaE subunits. Also stable as homodimer. The enzyme changes between these two forms during catalysis.</text>
</comment>
<evidence type="ECO:0000256" key="4">
    <source>
        <dbReference type="ARBA" id="ARBA00013858"/>
    </source>
</evidence>
<dbReference type="Proteomes" id="UP000530514">
    <property type="component" value="Unassembled WGS sequence"/>
</dbReference>
<evidence type="ECO:0000256" key="5">
    <source>
        <dbReference type="ARBA" id="ARBA00022679"/>
    </source>
</evidence>